<reference evidence="1 2" key="1">
    <citation type="journal article" date="2020" name="Nature">
        <title>Isolation of an archaeon at the prokaryote-eukaryote interface.</title>
        <authorList>
            <person name="Imachi H."/>
            <person name="Nobu M.K."/>
            <person name="Nakahara N."/>
            <person name="Morono Y."/>
            <person name="Ogawara M."/>
            <person name="Takaki Y."/>
            <person name="Takano Y."/>
            <person name="Uematsu K."/>
            <person name="Ikuta T."/>
            <person name="Ito M."/>
            <person name="Matsui Y."/>
            <person name="Miyazaki M."/>
            <person name="Murata K."/>
            <person name="Saito Y."/>
            <person name="Sakai S."/>
            <person name="Song C."/>
            <person name="Tasumi E."/>
            <person name="Yamanaka Y."/>
            <person name="Yamaguchi T."/>
            <person name="Kamagata Y."/>
            <person name="Tamaki H."/>
            <person name="Takai K."/>
        </authorList>
    </citation>
    <scope>NUCLEOTIDE SEQUENCE [LARGE SCALE GENOMIC DNA]</scope>
    <source>
        <strain evidence="1 2">MK-D1</strain>
    </source>
</reference>
<gene>
    <name evidence="1" type="ORF">DSAG12_03167</name>
</gene>
<evidence type="ECO:0000313" key="2">
    <source>
        <dbReference type="Proteomes" id="UP000321408"/>
    </source>
</evidence>
<proteinExistence type="predicted"/>
<dbReference type="KEGG" id="psyt:DSAG12_03167"/>
<reference evidence="1 2" key="2">
    <citation type="journal article" date="2024" name="Int. J. Syst. Evol. Microbiol.">
        <title>Promethearchaeum syntrophicum gen. nov., sp. nov., an anaerobic, obligately syntrophic archaeon, the first isolate of the lineage 'Asgard' archaea, and proposal of the new archaeal phylum Promethearchaeota phyl. nov. and kingdom Promethearchaeati regn. nov.</title>
        <authorList>
            <person name="Imachi H."/>
            <person name="Nobu M.K."/>
            <person name="Kato S."/>
            <person name="Takaki Y."/>
            <person name="Miyazaki M."/>
            <person name="Miyata M."/>
            <person name="Ogawara M."/>
            <person name="Saito Y."/>
            <person name="Sakai S."/>
            <person name="Tahara Y.O."/>
            <person name="Takano Y."/>
            <person name="Tasumi E."/>
            <person name="Uematsu K."/>
            <person name="Yoshimura T."/>
            <person name="Itoh T."/>
            <person name="Ohkuma M."/>
            <person name="Takai K."/>
        </authorList>
    </citation>
    <scope>NUCLEOTIDE SEQUENCE [LARGE SCALE GENOMIC DNA]</scope>
    <source>
        <strain evidence="1 2">MK-D1</strain>
    </source>
</reference>
<dbReference type="Proteomes" id="UP000321408">
    <property type="component" value="Chromosome"/>
</dbReference>
<organism evidence="1 2">
    <name type="scientific">Promethearchaeum syntrophicum</name>
    <dbReference type="NCBI Taxonomy" id="2594042"/>
    <lineage>
        <taxon>Archaea</taxon>
        <taxon>Promethearchaeati</taxon>
        <taxon>Promethearchaeota</taxon>
        <taxon>Promethearchaeia</taxon>
        <taxon>Promethearchaeales</taxon>
        <taxon>Promethearchaeaceae</taxon>
        <taxon>Promethearchaeum</taxon>
    </lineage>
</organism>
<keyword evidence="2" id="KW-1185">Reference proteome</keyword>
<dbReference type="RefSeq" id="WP_147664229.1">
    <property type="nucleotide sequence ID" value="NZ_CP042905.2"/>
</dbReference>
<dbReference type="GeneID" id="41331136"/>
<evidence type="ECO:0000313" key="1">
    <source>
        <dbReference type="EMBL" id="QEE17334.1"/>
    </source>
</evidence>
<accession>A0A5B9DDY9</accession>
<sequence length="359" mass="42339">MPIGMILWRWDYRSGAEELGKYPKELDVSDKTMMQLYSQHLYGAQSDIVSMYVGALNIISVWTGSTHNYFLSLLLTIEEQPEDYKEVISDLLYYLIPFIEEDTFNTLLPSIYQRCTEFPSTNLEQRRAMMYGSNLNRAIFKTLSEEGCFYRDELKIWLEDILKTKLYNFEYIIDGLVQNDILKTSIVRGVDGTYVFLLKYLICFRAPPLDLSQKIKIAKDNELNQKILKKIRDFFKKYVPNEQDNIEIAGYIRQTNYWVIIDFLRKSYAKHSSLTKLKLHGVDQVMNLVNNLINSDIVDIVVDQNEEQVYFLKSDIILDFVPMNYMINQIYNMHVEDRKPDKLLLSYISILKENYLESH</sequence>
<name>A0A5B9DDY9_9ARCH</name>
<dbReference type="EMBL" id="CP042905">
    <property type="protein sequence ID" value="QEE17334.1"/>
    <property type="molecule type" value="Genomic_DNA"/>
</dbReference>
<dbReference type="AlphaFoldDB" id="A0A5B9DDY9"/>
<protein>
    <submittedName>
        <fullName evidence="1">Uncharacterized protein</fullName>
    </submittedName>
</protein>